<reference evidence="2" key="1">
    <citation type="journal article" date="2023" name="Genome Biol. Evol.">
        <title>First Whole Genome Sequence and Flow Cytometry Genome Size Data for the Lichen-Forming Fungus Ramalina farinacea (Ascomycota).</title>
        <authorList>
            <person name="Llewellyn T."/>
            <person name="Mian S."/>
            <person name="Hill R."/>
            <person name="Leitch I.J."/>
            <person name="Gaya E."/>
        </authorList>
    </citation>
    <scope>NUCLEOTIDE SEQUENCE</scope>
    <source>
        <strain evidence="2">LIQ254RAFAR</strain>
    </source>
</reference>
<dbReference type="AlphaFoldDB" id="A0AA43TVH9"/>
<evidence type="ECO:0000313" key="2">
    <source>
        <dbReference type="EMBL" id="MDI1488145.1"/>
    </source>
</evidence>
<evidence type="ECO:0000259" key="1">
    <source>
        <dbReference type="PROSITE" id="PS50097"/>
    </source>
</evidence>
<organism evidence="2 3">
    <name type="scientific">Ramalina farinacea</name>
    <dbReference type="NCBI Taxonomy" id="258253"/>
    <lineage>
        <taxon>Eukaryota</taxon>
        <taxon>Fungi</taxon>
        <taxon>Dikarya</taxon>
        <taxon>Ascomycota</taxon>
        <taxon>Pezizomycotina</taxon>
        <taxon>Lecanoromycetes</taxon>
        <taxon>OSLEUM clade</taxon>
        <taxon>Lecanoromycetidae</taxon>
        <taxon>Lecanorales</taxon>
        <taxon>Lecanorineae</taxon>
        <taxon>Ramalinaceae</taxon>
        <taxon>Ramalina</taxon>
    </lineage>
</organism>
<gene>
    <name evidence="2" type="ORF">OHK93_007419</name>
</gene>
<dbReference type="CDD" id="cd18186">
    <property type="entry name" value="BTB_POZ_ZBTB_KLHL-like"/>
    <property type="match status" value="1"/>
</dbReference>
<dbReference type="InterPro" id="IPR011333">
    <property type="entry name" value="SKP1/BTB/POZ_sf"/>
</dbReference>
<dbReference type="Gene3D" id="3.30.710.10">
    <property type="entry name" value="Potassium Channel Kv1.1, Chain A"/>
    <property type="match status" value="1"/>
</dbReference>
<dbReference type="PANTHER" id="PTHR47843">
    <property type="entry name" value="BTB DOMAIN-CONTAINING PROTEIN-RELATED"/>
    <property type="match status" value="1"/>
</dbReference>
<dbReference type="PANTHER" id="PTHR47843:SF2">
    <property type="entry name" value="BTB DOMAIN-CONTAINING PROTEIN"/>
    <property type="match status" value="1"/>
</dbReference>
<dbReference type="SUPFAM" id="SSF54695">
    <property type="entry name" value="POZ domain"/>
    <property type="match status" value="1"/>
</dbReference>
<dbReference type="Proteomes" id="UP001161017">
    <property type="component" value="Unassembled WGS sequence"/>
</dbReference>
<protein>
    <recommendedName>
        <fullName evidence="1">BTB domain-containing protein</fullName>
    </recommendedName>
</protein>
<keyword evidence="3" id="KW-1185">Reference proteome</keyword>
<proteinExistence type="predicted"/>
<evidence type="ECO:0000313" key="3">
    <source>
        <dbReference type="Proteomes" id="UP001161017"/>
    </source>
</evidence>
<feature type="domain" description="BTB" evidence="1">
    <location>
        <begin position="32"/>
        <end position="96"/>
    </location>
</feature>
<dbReference type="PROSITE" id="PS50097">
    <property type="entry name" value="BTB"/>
    <property type="match status" value="1"/>
</dbReference>
<dbReference type="InterPro" id="IPR000210">
    <property type="entry name" value="BTB/POZ_dom"/>
</dbReference>
<accession>A0AA43TVH9</accession>
<dbReference type="EMBL" id="JAPUFD010000007">
    <property type="protein sequence ID" value="MDI1488145.1"/>
    <property type="molecule type" value="Genomic_DNA"/>
</dbReference>
<comment type="caution">
    <text evidence="2">The sequence shown here is derived from an EMBL/GenBank/DDBJ whole genome shotgun (WGS) entry which is preliminary data.</text>
</comment>
<name>A0AA43TVH9_9LECA</name>
<dbReference type="Pfam" id="PF00651">
    <property type="entry name" value="BTB"/>
    <property type="match status" value="1"/>
</dbReference>
<sequence length="237" mass="27361">MGSAKRESSGLEEDCTREDSGKKQRISFTNVNMILITVGPEKAKHYVHSPLLCEESGFFRAAINSGFKESSEQVIDLPGEKAEHLDNFIHWLYREKFPKLSAEIVNNTEYPKHDNDIIKSTDRLCYQFTFADKYDIPRLRKYVLLELIKLAHNCKAPSASMIVRYYEATVKKSPLRRLLCDWYTLRVGQKFFESDEYQEGFSQSPEWAVDLLAACARNWAAPPKQQVVAIMKADNYF</sequence>